<name>Q14AD7_MOUSE</name>
<gene>
    <name evidence="3" type="primary">Cfap46</name>
    <name evidence="2" type="synonym">E030019B06Rik</name>
</gene>
<dbReference type="PANTHER" id="PTHR15977:SF15">
    <property type="entry name" value="CILIA- AND FLAGELLA-ASSOCIATED PROTEIN 46"/>
    <property type="match status" value="1"/>
</dbReference>
<dbReference type="GO" id="GO:0035082">
    <property type="term" value="P:axoneme assembly"/>
    <property type="evidence" value="ECO:0007669"/>
    <property type="project" value="InterPro"/>
</dbReference>
<dbReference type="MGI" id="MGI:2444387">
    <property type="gene designation" value="Cfap46"/>
</dbReference>
<protein>
    <submittedName>
        <fullName evidence="2">E030019B06Rik protein</fullName>
    </submittedName>
</protein>
<evidence type="ECO:0000313" key="3">
    <source>
        <dbReference type="MGI" id="MGI:2444387"/>
    </source>
</evidence>
<feature type="region of interest" description="Disordered" evidence="1">
    <location>
        <begin position="377"/>
        <end position="399"/>
    </location>
</feature>
<dbReference type="EMBL" id="BC116882">
    <property type="protein sequence ID" value="AAI16883.1"/>
    <property type="molecule type" value="mRNA"/>
</dbReference>
<dbReference type="EMBL" id="BC120533">
    <property type="protein sequence ID" value="AAI20534.1"/>
    <property type="molecule type" value="mRNA"/>
</dbReference>
<feature type="compositionally biased region" description="Polar residues" evidence="1">
    <location>
        <begin position="72"/>
        <end position="81"/>
    </location>
</feature>
<sequence length="421" mass="47860">MPSPKGKLITVGGYCKVTRVATSPTAISDLLTSIQWFQRQTRVKEQALCTQSLSSILEHMEDYLKPITPQLTFPESRNQMPTAVGDAGKNKGREKERKISLPSGQPDPEYLILIVDKFLLELPLEGLSMLNEVTSLSRDFSLQMLWNRLHKEEREGSMKKEVKSKDLKKKTPGKKALKSIMTRIIPPECNLIDSDTIKFVVDPYEEARGTELMRPIEITQEILEKYRDTFTGRWMGHLGNHNFPSQADWEQLLDSCRGFFFYGMETFLSHLEIERLVAMNLQECQMMILLDLTRSSHSQKRTIESSEGQSASQRSLVKPIQTAILLSLVGVESIVDNQWPTLMQDNMLRATILWDNLLAIGKPLGKTVRLIHKLCNEPGSQDEKPQVSKNEPLSELQPHHPESLTTALNWVLYGLPHQAIV</sequence>
<dbReference type="UCSC" id="uc009kfw.4">
    <property type="organism name" value="mouse"/>
</dbReference>
<dbReference type="AlphaFoldDB" id="Q14AD7"/>
<dbReference type="PANTHER" id="PTHR15977">
    <property type="entry name" value="CILIA- AND FLAGELLA-ASSOCIATED PROTEIN 46"/>
    <property type="match status" value="1"/>
</dbReference>
<proteinExistence type="evidence at transcript level"/>
<evidence type="ECO:0000256" key="1">
    <source>
        <dbReference type="SAM" id="MobiDB-lite"/>
    </source>
</evidence>
<feature type="compositionally biased region" description="Basic and acidic residues" evidence="1">
    <location>
        <begin position="88"/>
        <end position="99"/>
    </location>
</feature>
<dbReference type="HOGENOM" id="CLU_040502_1_0_1"/>
<accession>Q14AD7</accession>
<dbReference type="AGR" id="MGI:2444387"/>
<evidence type="ECO:0000313" key="2">
    <source>
        <dbReference type="EMBL" id="AAI16883.1"/>
    </source>
</evidence>
<dbReference type="InterPro" id="IPR039586">
    <property type="entry name" value="CFAP46"/>
</dbReference>
<reference evidence="2" key="1">
    <citation type="journal article" date="2004" name="Genome Res.">
        <title>The status, quality, and expansion of the NIH full-length cDNA project: the Mammalian Gene Collection (MGC).</title>
        <authorList>
            <consortium name="The MGC Project Team"/>
            <person name="Gerhard D.S."/>
            <person name="Wagner L."/>
            <person name="Feingold E.A."/>
            <person name="Shenmen C.M."/>
            <person name="Grouse L.H."/>
            <person name="Schuler G."/>
            <person name="Klein S.L."/>
            <person name="Old S."/>
            <person name="Rasooly R."/>
            <person name="Good P."/>
            <person name="Guyer M."/>
            <person name="Peck A.M."/>
            <person name="Derge J.G."/>
            <person name="Lipman D."/>
            <person name="Collins F.S."/>
            <person name="Jang W."/>
            <person name="Sherry S."/>
            <person name="Feolo M."/>
            <person name="Misquitta L."/>
            <person name="Lee E."/>
            <person name="Rotmistrovsky K."/>
            <person name="Greenhut S.F."/>
            <person name="Schaefer C.F."/>
            <person name="Buetow K."/>
            <person name="Bonner T.I."/>
            <person name="Haussler D."/>
            <person name="Kent J."/>
            <person name="Kiekhaus M."/>
            <person name="Furey T."/>
            <person name="Brent M."/>
            <person name="Prange C."/>
            <person name="Schreiber K."/>
            <person name="Shapiro N."/>
            <person name="Bhat N.K."/>
            <person name="Hopkins R.F."/>
            <person name="Hsie F."/>
            <person name="Driscoll T."/>
            <person name="Soares M.B."/>
            <person name="Casavant T.L."/>
            <person name="Scheetz T.E."/>
            <person name="Brown-stein M.J."/>
            <person name="Usdin T.B."/>
            <person name="Toshiyuki S."/>
            <person name="Carninci P."/>
            <person name="Piao Y."/>
            <person name="Dudekula D.B."/>
            <person name="Ko M.S."/>
            <person name="Kawakami K."/>
            <person name="Suzuki Y."/>
            <person name="Sugano S."/>
            <person name="Gruber C.E."/>
            <person name="Smith M.R."/>
            <person name="Simmons B."/>
            <person name="Moore T."/>
            <person name="Waterman R."/>
            <person name="Johnson S.L."/>
            <person name="Ruan Y."/>
            <person name="Wei C.L."/>
            <person name="Mathavan S."/>
            <person name="Gunaratne P.H."/>
            <person name="Wu J."/>
            <person name="Garcia A.M."/>
            <person name="Hulyk S.W."/>
            <person name="Fuh E."/>
            <person name="Yuan Y."/>
            <person name="Sneed A."/>
            <person name="Kowis C."/>
            <person name="Hodgson A."/>
            <person name="Muzny D.M."/>
            <person name="McPherson J."/>
            <person name="Gibbs R.A."/>
            <person name="Fahey J."/>
            <person name="Helton E."/>
            <person name="Ketteman M."/>
            <person name="Madan A."/>
            <person name="Rodrigues S."/>
            <person name="Sanchez A."/>
            <person name="Whiting M."/>
            <person name="Madari A."/>
            <person name="Young A.C."/>
            <person name="Wetherby K.D."/>
            <person name="Granite S.J."/>
            <person name="Kwong P.N."/>
            <person name="Brinkley C.P."/>
            <person name="Pearson R.L."/>
            <person name="Bouffard G.G."/>
            <person name="Blakesly R.W."/>
            <person name="Green E.D."/>
            <person name="Dickson M.C."/>
            <person name="Rodriguez A.C."/>
            <person name="Grimwood J."/>
            <person name="Schmutz J."/>
            <person name="Myers R.M."/>
            <person name="Butterfield Y.S."/>
            <person name="Griffith M."/>
            <person name="Griffith O.L."/>
            <person name="Krzywinski M.I."/>
            <person name="Liao N."/>
            <person name="Morin R."/>
            <person name="Morrin R."/>
            <person name="Palmquist D."/>
            <person name="Petrescu A.S."/>
            <person name="Skalska U."/>
            <person name="Smailus D.E."/>
            <person name="Stott J.M."/>
            <person name="Schnerch A."/>
            <person name="Schein J.E."/>
            <person name="Jones S.J."/>
            <person name="Holt R.A."/>
            <person name="Baross A."/>
            <person name="Marra M.A."/>
            <person name="Clifton S."/>
            <person name="Makowski K.A."/>
            <person name="Bosak S."/>
            <person name="Malek J."/>
        </authorList>
    </citation>
    <scope>NUCLEOTIDE SEQUENCE [LARGE SCALE MRNA]</scope>
    <source>
        <tissue evidence="2">Brain</tissue>
    </source>
</reference>
<organism evidence="2">
    <name type="scientific">Mus musculus</name>
    <name type="common">Mouse</name>
    <dbReference type="NCBI Taxonomy" id="10090"/>
    <lineage>
        <taxon>Eukaryota</taxon>
        <taxon>Metazoa</taxon>
        <taxon>Chordata</taxon>
        <taxon>Craniata</taxon>
        <taxon>Vertebrata</taxon>
        <taxon>Euteleostomi</taxon>
        <taxon>Mammalia</taxon>
        <taxon>Eutheria</taxon>
        <taxon>Euarchontoglires</taxon>
        <taxon>Glires</taxon>
        <taxon>Rodentia</taxon>
        <taxon>Myomorpha</taxon>
        <taxon>Muroidea</taxon>
        <taxon>Muridae</taxon>
        <taxon>Murinae</taxon>
        <taxon>Mus</taxon>
        <taxon>Mus</taxon>
    </lineage>
</organism>
<feature type="region of interest" description="Disordered" evidence="1">
    <location>
        <begin position="72"/>
        <end position="101"/>
    </location>
</feature>
<dbReference type="GO" id="GO:0060294">
    <property type="term" value="P:cilium movement involved in cell motility"/>
    <property type="evidence" value="ECO:0007669"/>
    <property type="project" value="InterPro"/>
</dbReference>
<dbReference type="Pfam" id="PF03568">
    <property type="entry name" value="Separin_C"/>
    <property type="match status" value="1"/>
</dbReference>